<dbReference type="OrthoDB" id="9835653at2"/>
<evidence type="ECO:0000313" key="3">
    <source>
        <dbReference type="EMBL" id="ADD45601.1"/>
    </source>
</evidence>
<feature type="region of interest" description="Disordered" evidence="1">
    <location>
        <begin position="271"/>
        <end position="298"/>
    </location>
</feature>
<dbReference type="AlphaFoldDB" id="D3Q072"/>
<dbReference type="Proteomes" id="UP000000844">
    <property type="component" value="Chromosome"/>
</dbReference>
<protein>
    <submittedName>
        <fullName evidence="3">Uncharacterized protein</fullName>
    </submittedName>
</protein>
<keyword evidence="2" id="KW-0812">Transmembrane</keyword>
<reference evidence="3 4" key="1">
    <citation type="journal article" date="2009" name="Stand. Genomic Sci.">
        <title>Complete genome sequence of Stackebrandtia nassauensis type strain (LLR-40K-21).</title>
        <authorList>
            <person name="Munk C."/>
            <person name="Lapidus A."/>
            <person name="Copeland A."/>
            <person name="Jando M."/>
            <person name="Mayilraj S."/>
            <person name="Glavina Del Rio T."/>
            <person name="Nolan M."/>
            <person name="Chen F."/>
            <person name="Lucas S."/>
            <person name="Tice H."/>
            <person name="Cheng J.F."/>
            <person name="Han C."/>
            <person name="Detter J.C."/>
            <person name="Bruce D."/>
            <person name="Goodwin L."/>
            <person name="Chain P."/>
            <person name="Pitluck S."/>
            <person name="Goker M."/>
            <person name="Ovchinikova G."/>
            <person name="Pati A."/>
            <person name="Ivanova N."/>
            <person name="Mavromatis K."/>
            <person name="Chen A."/>
            <person name="Palaniappan K."/>
            <person name="Land M."/>
            <person name="Hauser L."/>
            <person name="Chang Y.J."/>
            <person name="Jeffries C.D."/>
            <person name="Bristow J."/>
            <person name="Eisen J.A."/>
            <person name="Markowitz V."/>
            <person name="Hugenholtz P."/>
            <person name="Kyrpides N.C."/>
            <person name="Klenk H.P."/>
        </authorList>
    </citation>
    <scope>NUCLEOTIDE SEQUENCE [LARGE SCALE GENOMIC DNA]</scope>
    <source>
        <strain evidence="4">DSM 44728 / CIP 108903 / NRRL B-16338 / NBRC 102104 / LLR-40K-21</strain>
    </source>
</reference>
<evidence type="ECO:0000313" key="4">
    <source>
        <dbReference type="Proteomes" id="UP000000844"/>
    </source>
</evidence>
<name>D3Q072_STANL</name>
<keyword evidence="2" id="KW-0472">Membrane</keyword>
<feature type="compositionally biased region" description="Acidic residues" evidence="1">
    <location>
        <begin position="132"/>
        <end position="147"/>
    </location>
</feature>
<keyword evidence="4" id="KW-1185">Reference proteome</keyword>
<dbReference type="HOGENOM" id="CLU_758429_0_0_11"/>
<accession>D3Q072</accession>
<evidence type="ECO:0000256" key="2">
    <source>
        <dbReference type="SAM" id="Phobius"/>
    </source>
</evidence>
<feature type="transmembrane region" description="Helical" evidence="2">
    <location>
        <begin position="40"/>
        <end position="60"/>
    </location>
</feature>
<feature type="compositionally biased region" description="Acidic residues" evidence="1">
    <location>
        <begin position="280"/>
        <end position="290"/>
    </location>
</feature>
<dbReference type="RefSeq" id="WP_013021172.1">
    <property type="nucleotide sequence ID" value="NC_013947.1"/>
</dbReference>
<keyword evidence="2" id="KW-1133">Transmembrane helix</keyword>
<dbReference type="STRING" id="446470.Snas_5975"/>
<sequence length="365" mass="39267">MNDDIRGTLSRAMPPDLPAPRIDLDTLEQEGEKLVKRRRFGLTGMASTGVAVVAALALTLPTALVSGAEQDDAAGNGEQKAYPLPDLDPDEIYGWIGIDDEKQTEATKELTEEFWAYLTQKYPDLKVHNENYVEDDSGDDSGDDPGDDPTGGPDENQEKYLEPEDYPTFLRGENSLATVKDAVKDEWPDVQGSAIMDEDPSGYTKPVYGMPTEEGLTGAIRTDLKKDAAFIDAFDISVHPKGSFGDGAKSIPGHPGRGPLLPYLAEGCEDEVGPGKTENDTEGYEYDCEESTVPGGGKVHKIEQTANGGEEAPDEIAHRVNTVIVTLANGNAVVINDMAEGDHEPTMSTDELTELALALPDVVVE</sequence>
<organism evidence="3 4">
    <name type="scientific">Stackebrandtia nassauensis (strain DSM 44728 / CIP 108903 / NRRL B-16338 / NBRC 102104 / LLR-40K-21)</name>
    <dbReference type="NCBI Taxonomy" id="446470"/>
    <lineage>
        <taxon>Bacteria</taxon>
        <taxon>Bacillati</taxon>
        <taxon>Actinomycetota</taxon>
        <taxon>Actinomycetes</taxon>
        <taxon>Glycomycetales</taxon>
        <taxon>Glycomycetaceae</taxon>
        <taxon>Stackebrandtia</taxon>
    </lineage>
</organism>
<proteinExistence type="predicted"/>
<gene>
    <name evidence="3" type="ordered locus">Snas_5975</name>
</gene>
<feature type="region of interest" description="Disordered" evidence="1">
    <location>
        <begin position="131"/>
        <end position="160"/>
    </location>
</feature>
<dbReference type="KEGG" id="sna:Snas_5975"/>
<dbReference type="EMBL" id="CP001778">
    <property type="protein sequence ID" value="ADD45601.1"/>
    <property type="molecule type" value="Genomic_DNA"/>
</dbReference>
<evidence type="ECO:0000256" key="1">
    <source>
        <dbReference type="SAM" id="MobiDB-lite"/>
    </source>
</evidence>